<name>A0AAD7CNZ2_MYCRO</name>
<gene>
    <name evidence="2" type="ORF">B0H17DRAFT_1146399</name>
</gene>
<keyword evidence="1" id="KW-1133">Transmembrane helix</keyword>
<evidence type="ECO:0000313" key="3">
    <source>
        <dbReference type="Proteomes" id="UP001221757"/>
    </source>
</evidence>
<reference evidence="2" key="1">
    <citation type="submission" date="2023-03" db="EMBL/GenBank/DDBJ databases">
        <title>Massive genome expansion in bonnet fungi (Mycena s.s.) driven by repeated elements and novel gene families across ecological guilds.</title>
        <authorList>
            <consortium name="Lawrence Berkeley National Laboratory"/>
            <person name="Harder C.B."/>
            <person name="Miyauchi S."/>
            <person name="Viragh M."/>
            <person name="Kuo A."/>
            <person name="Thoen E."/>
            <person name="Andreopoulos B."/>
            <person name="Lu D."/>
            <person name="Skrede I."/>
            <person name="Drula E."/>
            <person name="Henrissat B."/>
            <person name="Morin E."/>
            <person name="Kohler A."/>
            <person name="Barry K."/>
            <person name="LaButti K."/>
            <person name="Morin E."/>
            <person name="Salamov A."/>
            <person name="Lipzen A."/>
            <person name="Mereny Z."/>
            <person name="Hegedus B."/>
            <person name="Baldrian P."/>
            <person name="Stursova M."/>
            <person name="Weitz H."/>
            <person name="Taylor A."/>
            <person name="Grigoriev I.V."/>
            <person name="Nagy L.G."/>
            <person name="Martin F."/>
            <person name="Kauserud H."/>
        </authorList>
    </citation>
    <scope>NUCLEOTIDE SEQUENCE</scope>
    <source>
        <strain evidence="2">CBHHK067</strain>
    </source>
</reference>
<protein>
    <submittedName>
        <fullName evidence="2">Uncharacterized protein</fullName>
    </submittedName>
</protein>
<evidence type="ECO:0000313" key="2">
    <source>
        <dbReference type="EMBL" id="KAJ7655512.1"/>
    </source>
</evidence>
<evidence type="ECO:0000256" key="1">
    <source>
        <dbReference type="SAM" id="Phobius"/>
    </source>
</evidence>
<comment type="caution">
    <text evidence="2">The sequence shown here is derived from an EMBL/GenBank/DDBJ whole genome shotgun (WGS) entry which is preliminary data.</text>
</comment>
<sequence>MANIGVNMTWIVFQAVADYTWVVAGSDGWRKRNWNKERAPNISRHACAGTSHRSTTITSVLLHFFLIFLYIPGLRMVPGKGSADWTTNPEDLTHLLDFLYEQRSRIGDGGNWDKTIMNKAAAHMASNWPSKKGGPKTANSIVTK</sequence>
<keyword evidence="1" id="KW-0812">Transmembrane</keyword>
<accession>A0AAD7CNZ2</accession>
<organism evidence="2 3">
    <name type="scientific">Mycena rosella</name>
    <name type="common">Pink bonnet</name>
    <name type="synonym">Agaricus rosellus</name>
    <dbReference type="NCBI Taxonomy" id="1033263"/>
    <lineage>
        <taxon>Eukaryota</taxon>
        <taxon>Fungi</taxon>
        <taxon>Dikarya</taxon>
        <taxon>Basidiomycota</taxon>
        <taxon>Agaricomycotina</taxon>
        <taxon>Agaricomycetes</taxon>
        <taxon>Agaricomycetidae</taxon>
        <taxon>Agaricales</taxon>
        <taxon>Marasmiineae</taxon>
        <taxon>Mycenaceae</taxon>
        <taxon>Mycena</taxon>
    </lineage>
</organism>
<dbReference type="AlphaFoldDB" id="A0AAD7CNZ2"/>
<keyword evidence="3" id="KW-1185">Reference proteome</keyword>
<proteinExistence type="predicted"/>
<dbReference type="Proteomes" id="UP001221757">
    <property type="component" value="Unassembled WGS sequence"/>
</dbReference>
<feature type="transmembrane region" description="Helical" evidence="1">
    <location>
        <begin position="54"/>
        <end position="71"/>
    </location>
</feature>
<dbReference type="EMBL" id="JARKIE010000308">
    <property type="protein sequence ID" value="KAJ7655512.1"/>
    <property type="molecule type" value="Genomic_DNA"/>
</dbReference>
<keyword evidence="1" id="KW-0472">Membrane</keyword>